<evidence type="ECO:0000313" key="15">
    <source>
        <dbReference type="Proteomes" id="UP000032544"/>
    </source>
</evidence>
<dbReference type="NCBIfam" id="TIGR04057">
    <property type="entry name" value="SusC_RagA_signa"/>
    <property type="match status" value="1"/>
</dbReference>
<dbReference type="InterPro" id="IPR023996">
    <property type="entry name" value="TonB-dep_OMP_SusC/RagA"/>
</dbReference>
<evidence type="ECO:0000256" key="5">
    <source>
        <dbReference type="ARBA" id="ARBA00022692"/>
    </source>
</evidence>
<evidence type="ECO:0000256" key="12">
    <source>
        <dbReference type="SAM" id="Phobius"/>
    </source>
</evidence>
<name>A0A0D8JCU1_9BACT</name>
<dbReference type="InterPro" id="IPR008969">
    <property type="entry name" value="CarboxyPept-like_regulatory"/>
</dbReference>
<gene>
    <name evidence="14" type="ORF">LH29_04895</name>
</gene>
<evidence type="ECO:0000256" key="11">
    <source>
        <dbReference type="RuleBase" id="RU003357"/>
    </source>
</evidence>
<dbReference type="SUPFAM" id="SSF56935">
    <property type="entry name" value="Porins"/>
    <property type="match status" value="1"/>
</dbReference>
<dbReference type="FunFam" id="2.170.130.10:FF:000008">
    <property type="entry name" value="SusC/RagA family TonB-linked outer membrane protein"/>
    <property type="match status" value="1"/>
</dbReference>
<feature type="domain" description="Secretin/TonB short N-terminal" evidence="13">
    <location>
        <begin position="70"/>
        <end position="121"/>
    </location>
</feature>
<accession>A0A0D8JCU1</accession>
<dbReference type="PATRIC" id="fig|1544798.3.peg.993"/>
<keyword evidence="9 10" id="KW-0998">Cell outer membrane</keyword>
<dbReference type="SMART" id="SM00965">
    <property type="entry name" value="STN"/>
    <property type="match status" value="1"/>
</dbReference>
<dbReference type="InterPro" id="IPR023997">
    <property type="entry name" value="TonB-dep_OMP_SusC/RagA_CS"/>
</dbReference>
<evidence type="ECO:0000313" key="14">
    <source>
        <dbReference type="EMBL" id="KJF44785.1"/>
    </source>
</evidence>
<evidence type="ECO:0000256" key="6">
    <source>
        <dbReference type="ARBA" id="ARBA00023004"/>
    </source>
</evidence>
<dbReference type="PROSITE" id="PS52016">
    <property type="entry name" value="TONB_DEPENDENT_REC_3"/>
    <property type="match status" value="1"/>
</dbReference>
<dbReference type="InterPro" id="IPR000531">
    <property type="entry name" value="Beta-barrel_TonB"/>
</dbReference>
<organism evidence="14 15">
    <name type="scientific">Draconibacterium sediminis</name>
    <dbReference type="NCBI Taxonomy" id="1544798"/>
    <lineage>
        <taxon>Bacteria</taxon>
        <taxon>Pseudomonadati</taxon>
        <taxon>Bacteroidota</taxon>
        <taxon>Bacteroidia</taxon>
        <taxon>Marinilabiliales</taxon>
        <taxon>Prolixibacteraceae</taxon>
        <taxon>Draconibacterium</taxon>
    </lineage>
</organism>
<keyword evidence="7 11" id="KW-0798">TonB box</keyword>
<dbReference type="NCBIfam" id="TIGR04056">
    <property type="entry name" value="OMP_RagA_SusC"/>
    <property type="match status" value="1"/>
</dbReference>
<keyword evidence="5 10" id="KW-0812">Transmembrane</keyword>
<dbReference type="InterPro" id="IPR036942">
    <property type="entry name" value="Beta-barrel_TonB_sf"/>
</dbReference>
<keyword evidence="4" id="KW-0410">Iron transport</keyword>
<evidence type="ECO:0000256" key="8">
    <source>
        <dbReference type="ARBA" id="ARBA00023136"/>
    </source>
</evidence>
<dbReference type="FunFam" id="2.60.40.1120:FF:000003">
    <property type="entry name" value="Outer membrane protein Omp121"/>
    <property type="match status" value="1"/>
</dbReference>
<keyword evidence="14" id="KW-0675">Receptor</keyword>
<evidence type="ECO:0000256" key="7">
    <source>
        <dbReference type="ARBA" id="ARBA00023077"/>
    </source>
</evidence>
<keyword evidence="3 10" id="KW-1134">Transmembrane beta strand</keyword>
<evidence type="ECO:0000256" key="10">
    <source>
        <dbReference type="PROSITE-ProRule" id="PRU01360"/>
    </source>
</evidence>
<reference evidence="14 15" key="1">
    <citation type="submission" date="2014-09" db="EMBL/GenBank/DDBJ databases">
        <title>Draft Genome Sequence of Draconibacterium sp. JN14CK-3.</title>
        <authorList>
            <person name="Dong C."/>
            <person name="Lai Q."/>
            <person name="Shao Z."/>
        </authorList>
    </citation>
    <scope>NUCLEOTIDE SEQUENCE [LARGE SCALE GENOMIC DNA]</scope>
    <source>
        <strain evidence="14 15">JN14CK-3</strain>
    </source>
</reference>
<dbReference type="InterPro" id="IPR037066">
    <property type="entry name" value="Plug_dom_sf"/>
</dbReference>
<keyword evidence="12" id="KW-1133">Transmembrane helix</keyword>
<dbReference type="Pfam" id="PF07660">
    <property type="entry name" value="STN"/>
    <property type="match status" value="1"/>
</dbReference>
<evidence type="ECO:0000256" key="1">
    <source>
        <dbReference type="ARBA" id="ARBA00004571"/>
    </source>
</evidence>
<dbReference type="OrthoDB" id="9768177at2"/>
<dbReference type="EMBL" id="JRHC01000001">
    <property type="protein sequence ID" value="KJF44785.1"/>
    <property type="molecule type" value="Genomic_DNA"/>
</dbReference>
<comment type="caution">
    <text evidence="14">The sequence shown here is derived from an EMBL/GenBank/DDBJ whole genome shotgun (WGS) entry which is preliminary data.</text>
</comment>
<dbReference type="Pfam" id="PF00593">
    <property type="entry name" value="TonB_dep_Rec_b-barrel"/>
    <property type="match status" value="1"/>
</dbReference>
<proteinExistence type="inferred from homology"/>
<dbReference type="Proteomes" id="UP000032544">
    <property type="component" value="Unassembled WGS sequence"/>
</dbReference>
<feature type="transmembrane region" description="Helical" evidence="12">
    <location>
        <begin position="21"/>
        <end position="42"/>
    </location>
</feature>
<evidence type="ECO:0000256" key="3">
    <source>
        <dbReference type="ARBA" id="ARBA00022452"/>
    </source>
</evidence>
<keyword evidence="4" id="KW-0406">Ion transport</keyword>
<dbReference type="InterPro" id="IPR012910">
    <property type="entry name" value="Plug_dom"/>
</dbReference>
<dbReference type="Pfam" id="PF13715">
    <property type="entry name" value="CarbopepD_reg_2"/>
    <property type="match status" value="1"/>
</dbReference>
<evidence type="ECO:0000256" key="4">
    <source>
        <dbReference type="ARBA" id="ARBA00022496"/>
    </source>
</evidence>
<dbReference type="Gene3D" id="2.170.130.10">
    <property type="entry name" value="TonB-dependent receptor, plug domain"/>
    <property type="match status" value="1"/>
</dbReference>
<comment type="subcellular location">
    <subcellularLocation>
        <location evidence="1 10">Cell outer membrane</location>
        <topology evidence="1 10">Multi-pass membrane protein</topology>
    </subcellularLocation>
</comment>
<dbReference type="Pfam" id="PF07715">
    <property type="entry name" value="Plug"/>
    <property type="match status" value="1"/>
</dbReference>
<dbReference type="Gene3D" id="2.60.40.1120">
    <property type="entry name" value="Carboxypeptidase-like, regulatory domain"/>
    <property type="match status" value="1"/>
</dbReference>
<evidence type="ECO:0000259" key="13">
    <source>
        <dbReference type="SMART" id="SM00965"/>
    </source>
</evidence>
<dbReference type="STRING" id="1544798.LH29_04895"/>
<comment type="similarity">
    <text evidence="10 11">Belongs to the TonB-dependent receptor family.</text>
</comment>
<dbReference type="InterPro" id="IPR039426">
    <property type="entry name" value="TonB-dep_rcpt-like"/>
</dbReference>
<keyword evidence="6" id="KW-0408">Iron</keyword>
<dbReference type="AlphaFoldDB" id="A0A0D8JCU1"/>
<dbReference type="InterPro" id="IPR011662">
    <property type="entry name" value="Secretin/TonB_short_N"/>
</dbReference>
<dbReference type="GO" id="GO:0006826">
    <property type="term" value="P:iron ion transport"/>
    <property type="evidence" value="ECO:0007669"/>
    <property type="project" value="UniProtKB-KW"/>
</dbReference>
<dbReference type="SUPFAM" id="SSF49464">
    <property type="entry name" value="Carboxypeptidase regulatory domain-like"/>
    <property type="match status" value="1"/>
</dbReference>
<sequence length="1104" mass="121745">MNKICKNGIAVQSRLVKKTFLIMRLTIILLLTSMFAVSANTYSQTARFSMHLNDVTLKQVFHEIEKSSEFIIVYSDDIVNPNQRVDVKVNDVAVESVLDKALEETNLTYTISDRQIAIARETEVIDALSIQQNRTVSGVVNDAGGQPIPGVSVVVKGTTIGTVTNFDGNFELDIPVDAEILSFSFVGFQTQEVLIGTQSLFNIALQEDVMELDEVVAIGYGVQRKSDLTGATNRLTEDDMNKSVATNPVEMMQGRVSGVNITQNSGEPGTGMSVRIRGSNSIRSGQEPLYVVDGIPLDNADITPTGGSAAGYGSGSSKNPLSFLNPEDIESIDILKDASSTAIYGARGANGVVIITTKKGTKGEGTLSYDGYMGVSQIREKLDMLSASEFRSYTKADGTKLLDLGASTDWQDEIYRTGITQSHNLSFGGGTDKFTYQASLGYLDQEGIVDKTGQEKINGKIKVSQDLFDGKLKIGGTLIASHIIDSRSPITEQDGSGYEGDLILSALKLNPTYPVFNSDGSYYQHAHDQRNPRAMLDLVDDETLTDRIIFNGSAEYEIIKNLKYKLNIGLDRTVAERRVNQDQELSYLVNKGEANINTVAANNKLIENYLTYETTLNEDHRFNFLAGHAYQFIKFTTTEMNVNGFEVDDIKYTDNLQYGNFSSAIVNSSAYERELQSFFGRVNYSYKDKYLLTFTGRMDGSSKFGENKKYGFFPSAAFAWRVSEEDFMQSMESLSNLKFRLGWGMTGNQEIPDKISLLAVGTTPSANGYFNGTLSPGITFLRTPNPDIQWETTLQTNIGIDFGFFDNRLNGTIDVFSKSTKDVLLEIPAKAPAATQTQWQNVPDLRIVNNGFELGLNGLIVDKNDFSWEIGGNFAYIKNEVKDLPVQLIETGNASGQGLSGTRVQIITNGEPVGTFYGMVYQGLDSNGLSIYKTDNEGVAVKEYLGSALPDFTYSLSTSIDFKRFDFSMFWYGSVGNKVYNNTANALFLKGPLDKGFNVTKEVYESNESPDNSNAFSSRFIEDASFMRLSNLTVGYTFDTKSIDWLSNARVYVTGNNLLVITDYTGYDPEINTVADENGVPSMGIDYTSYPKPRTFTFGVNLQF</sequence>
<dbReference type="Gene3D" id="2.40.170.20">
    <property type="entry name" value="TonB-dependent receptor, beta-barrel domain"/>
    <property type="match status" value="1"/>
</dbReference>
<protein>
    <submittedName>
        <fullName evidence="14">TonB-dependent receptor</fullName>
    </submittedName>
</protein>
<keyword evidence="15" id="KW-1185">Reference proteome</keyword>
<dbReference type="GO" id="GO:0009279">
    <property type="term" value="C:cell outer membrane"/>
    <property type="evidence" value="ECO:0007669"/>
    <property type="project" value="UniProtKB-SubCell"/>
</dbReference>
<evidence type="ECO:0000256" key="9">
    <source>
        <dbReference type="ARBA" id="ARBA00023237"/>
    </source>
</evidence>
<keyword evidence="2 10" id="KW-0813">Transport</keyword>
<evidence type="ECO:0000256" key="2">
    <source>
        <dbReference type="ARBA" id="ARBA00022448"/>
    </source>
</evidence>
<keyword evidence="8 10" id="KW-0472">Membrane</keyword>